<dbReference type="SUPFAM" id="SSF103473">
    <property type="entry name" value="MFS general substrate transporter"/>
    <property type="match status" value="1"/>
</dbReference>
<dbReference type="Gene3D" id="1.20.1250.20">
    <property type="entry name" value="MFS general substrate transporter like domains"/>
    <property type="match status" value="1"/>
</dbReference>
<keyword evidence="3" id="KW-1185">Reference proteome</keyword>
<dbReference type="Proteomes" id="UP001549122">
    <property type="component" value="Unassembled WGS sequence"/>
</dbReference>
<name>A0ABV2FIZ0_9STRE</name>
<evidence type="ECO:0000313" key="2">
    <source>
        <dbReference type="EMBL" id="MET3558478.1"/>
    </source>
</evidence>
<comment type="caution">
    <text evidence="2">The sequence shown here is derived from an EMBL/GenBank/DDBJ whole genome shotgun (WGS) entry which is preliminary data.</text>
</comment>
<sequence>MSYIALVMVQGTYSLVLVANVIKGIGSGFAASCMWGMLSDTIEYGEWKTGIRTAGLANAASSFGSKVGSGLGGAILGWVMAAGGYDGSAATQTAAAIHSVNIAYIYIPLILTVVSLVILWFYKLDQEYPQIIKDLEARKTPLL</sequence>
<proteinExistence type="predicted"/>
<keyword evidence="1" id="KW-0812">Transmembrane</keyword>
<dbReference type="Pfam" id="PF13347">
    <property type="entry name" value="MFS_2"/>
    <property type="match status" value="1"/>
</dbReference>
<organism evidence="2 3">
    <name type="scientific">Streptococcus rupicaprae</name>
    <dbReference type="NCBI Taxonomy" id="759619"/>
    <lineage>
        <taxon>Bacteria</taxon>
        <taxon>Bacillati</taxon>
        <taxon>Bacillota</taxon>
        <taxon>Bacilli</taxon>
        <taxon>Lactobacillales</taxon>
        <taxon>Streptococcaceae</taxon>
        <taxon>Streptococcus</taxon>
    </lineage>
</organism>
<gene>
    <name evidence="2" type="ORF">ABID29_001603</name>
</gene>
<accession>A0ABV2FIZ0</accession>
<dbReference type="InterPro" id="IPR036259">
    <property type="entry name" value="MFS_trans_sf"/>
</dbReference>
<feature type="transmembrane region" description="Helical" evidence="1">
    <location>
        <begin position="103"/>
        <end position="122"/>
    </location>
</feature>
<dbReference type="EMBL" id="JBEPLO010000017">
    <property type="protein sequence ID" value="MET3558478.1"/>
    <property type="molecule type" value="Genomic_DNA"/>
</dbReference>
<dbReference type="InterPro" id="IPR039672">
    <property type="entry name" value="MFS_2"/>
</dbReference>
<protein>
    <submittedName>
        <fullName evidence="2">Na+/melibiose symporter-like transporter</fullName>
    </submittedName>
</protein>
<dbReference type="PANTHER" id="PTHR11328">
    <property type="entry name" value="MAJOR FACILITATOR SUPERFAMILY DOMAIN-CONTAINING PROTEIN"/>
    <property type="match status" value="1"/>
</dbReference>
<dbReference type="PANTHER" id="PTHR11328:SF24">
    <property type="entry name" value="MAJOR FACILITATOR SUPERFAMILY (MFS) PROFILE DOMAIN-CONTAINING PROTEIN"/>
    <property type="match status" value="1"/>
</dbReference>
<evidence type="ECO:0000313" key="3">
    <source>
        <dbReference type="Proteomes" id="UP001549122"/>
    </source>
</evidence>
<evidence type="ECO:0000256" key="1">
    <source>
        <dbReference type="SAM" id="Phobius"/>
    </source>
</evidence>
<keyword evidence="1" id="KW-1133">Transmembrane helix</keyword>
<feature type="transmembrane region" description="Helical" evidence="1">
    <location>
        <begin position="12"/>
        <end position="38"/>
    </location>
</feature>
<reference evidence="2 3" key="1">
    <citation type="submission" date="2024-06" db="EMBL/GenBank/DDBJ databases">
        <title>Genomic Encyclopedia of Type Strains, Phase IV (KMG-IV): sequencing the most valuable type-strain genomes for metagenomic binning, comparative biology and taxonomic classification.</title>
        <authorList>
            <person name="Goeker M."/>
        </authorList>
    </citation>
    <scope>NUCLEOTIDE SEQUENCE [LARGE SCALE GENOMIC DNA]</scope>
    <source>
        <strain evidence="2 3">DSM 28303</strain>
    </source>
</reference>
<keyword evidence="1" id="KW-0472">Membrane</keyword>